<comment type="caution">
    <text evidence="1">The sequence shown here is derived from an EMBL/GenBank/DDBJ whole genome shotgun (WGS) entry which is preliminary data.</text>
</comment>
<dbReference type="EMBL" id="BMOD01000005">
    <property type="protein sequence ID" value="GGJ32925.1"/>
    <property type="molecule type" value="Genomic_DNA"/>
</dbReference>
<protein>
    <recommendedName>
        <fullName evidence="3">Lipoprotein</fullName>
    </recommendedName>
</protein>
<evidence type="ECO:0000313" key="2">
    <source>
        <dbReference type="Proteomes" id="UP000632222"/>
    </source>
</evidence>
<name>A0ABQ2CYB7_9DEIO</name>
<gene>
    <name evidence="1" type="ORF">GCM10008938_18970</name>
</gene>
<accession>A0ABQ2CYB7</accession>
<keyword evidence="2" id="KW-1185">Reference proteome</keyword>
<evidence type="ECO:0000313" key="1">
    <source>
        <dbReference type="EMBL" id="GGJ32925.1"/>
    </source>
</evidence>
<sequence length="143" mass="15866">MLFATLALSLSSCTIVIQDFDMVTEVRPAKIKVWYCPSDQKSYDFSFQTSGTISSYEAILMPANSKPNPNTALGSLEIFLKDASAGTFKNTVTLGQDQVGMQKLNIVVRPLDHDYELYVRTMGSGSSKYSDFYGAAEYIQDCR</sequence>
<proteinExistence type="predicted"/>
<evidence type="ECO:0008006" key="3">
    <source>
        <dbReference type="Google" id="ProtNLM"/>
    </source>
</evidence>
<reference evidence="2" key="1">
    <citation type="journal article" date="2019" name="Int. J. Syst. Evol. Microbiol.">
        <title>The Global Catalogue of Microorganisms (GCM) 10K type strain sequencing project: providing services to taxonomists for standard genome sequencing and annotation.</title>
        <authorList>
            <consortium name="The Broad Institute Genomics Platform"/>
            <consortium name="The Broad Institute Genome Sequencing Center for Infectious Disease"/>
            <person name="Wu L."/>
            <person name="Ma J."/>
        </authorList>
    </citation>
    <scope>NUCLEOTIDE SEQUENCE [LARGE SCALE GENOMIC DNA]</scope>
    <source>
        <strain evidence="2">JCM 14370</strain>
    </source>
</reference>
<organism evidence="1 2">
    <name type="scientific">Deinococcus roseus</name>
    <dbReference type="NCBI Taxonomy" id="392414"/>
    <lineage>
        <taxon>Bacteria</taxon>
        <taxon>Thermotogati</taxon>
        <taxon>Deinococcota</taxon>
        <taxon>Deinococci</taxon>
        <taxon>Deinococcales</taxon>
        <taxon>Deinococcaceae</taxon>
        <taxon>Deinococcus</taxon>
    </lineage>
</organism>
<dbReference type="Proteomes" id="UP000632222">
    <property type="component" value="Unassembled WGS sequence"/>
</dbReference>